<reference evidence="1" key="1">
    <citation type="submission" date="2019-11" db="UniProtKB">
        <authorList>
            <consortium name="WormBaseParasite"/>
        </authorList>
    </citation>
    <scope>IDENTIFICATION</scope>
</reference>
<name>A0A5K3EI59_MESCO</name>
<protein>
    <submittedName>
        <fullName evidence="1">Ovule protein</fullName>
    </submittedName>
</protein>
<dbReference type="WBParaSite" id="MCU_000725-RA">
    <property type="protein sequence ID" value="MCU_000725-RA"/>
    <property type="gene ID" value="MCU_000725"/>
</dbReference>
<sequence length="127" mass="14658">IKTLIVKQKSTKKRTYSRTELLEIKGNCKQVEPPEFLDDRLLRGKNPKDCFCRTCRNCNSSCSRYVKSLDENHKAVSSNQSYTEKEVVAKVHKKSPKDKRCDVRQINDNVIGRNAKPAWFTEGPKNI</sequence>
<dbReference type="AlphaFoldDB" id="A0A5K3EI59"/>
<accession>A0A5K3EI59</accession>
<evidence type="ECO:0000313" key="1">
    <source>
        <dbReference type="WBParaSite" id="MCU_000725-RA"/>
    </source>
</evidence>
<organism evidence="1">
    <name type="scientific">Mesocestoides corti</name>
    <name type="common">Flatworm</name>
    <dbReference type="NCBI Taxonomy" id="53468"/>
    <lineage>
        <taxon>Eukaryota</taxon>
        <taxon>Metazoa</taxon>
        <taxon>Spiralia</taxon>
        <taxon>Lophotrochozoa</taxon>
        <taxon>Platyhelminthes</taxon>
        <taxon>Cestoda</taxon>
        <taxon>Eucestoda</taxon>
        <taxon>Cyclophyllidea</taxon>
        <taxon>Mesocestoididae</taxon>
        <taxon>Mesocestoides</taxon>
    </lineage>
</organism>
<proteinExistence type="predicted"/>